<organism evidence="1 2">
    <name type="scientific">Thermoanaerobacter thermohydrosulfuricus</name>
    <name type="common">Clostridium thermohydrosulfuricum</name>
    <dbReference type="NCBI Taxonomy" id="1516"/>
    <lineage>
        <taxon>Bacteria</taxon>
        <taxon>Bacillati</taxon>
        <taxon>Bacillota</taxon>
        <taxon>Clostridia</taxon>
        <taxon>Thermoanaerobacterales</taxon>
        <taxon>Thermoanaerobacteraceae</taxon>
        <taxon>Thermoanaerobacter</taxon>
    </lineage>
</organism>
<accession>A0A1G7S6Z3</accession>
<gene>
    <name evidence="1" type="ORF">SAMN04244560_01926</name>
</gene>
<sequence>MRSEVIKLFIDSNKLKENLKFDYKHGKFNDGKLKDLMNFLGSKGFHFERNSPINEYIIDKFVDFLDENKLHFVRDGERQSIFPEYYILPYKEFKNLYRTDKEHLWI</sequence>
<evidence type="ECO:0000313" key="2">
    <source>
        <dbReference type="Proteomes" id="UP000183404"/>
    </source>
</evidence>
<name>A0A1G7S6Z3_THETY</name>
<dbReference type="Proteomes" id="UP000183404">
    <property type="component" value="Unassembled WGS sequence"/>
</dbReference>
<evidence type="ECO:0000313" key="1">
    <source>
        <dbReference type="EMBL" id="SDG18795.1"/>
    </source>
</evidence>
<reference evidence="1 2" key="1">
    <citation type="submission" date="2016-10" db="EMBL/GenBank/DDBJ databases">
        <authorList>
            <person name="de Groot N.N."/>
        </authorList>
    </citation>
    <scope>NUCLEOTIDE SEQUENCE [LARGE SCALE GENOMIC DNA]</scope>
    <source>
        <strain evidence="1 2">DSM 569</strain>
    </source>
</reference>
<proteinExistence type="predicted"/>
<dbReference type="EMBL" id="FNBS01000049">
    <property type="protein sequence ID" value="SDG18795.1"/>
    <property type="molecule type" value="Genomic_DNA"/>
</dbReference>
<dbReference type="RefSeq" id="WP_074592686.1">
    <property type="nucleotide sequence ID" value="NZ_FNBS01000049.1"/>
</dbReference>
<dbReference type="AlphaFoldDB" id="A0A1G7S6Z3"/>
<protein>
    <submittedName>
        <fullName evidence="1">Uncharacterized protein</fullName>
    </submittedName>
</protein>